<comment type="caution">
    <text evidence="2">The sequence shown here is derived from an EMBL/GenBank/DDBJ whole genome shotgun (WGS) entry which is preliminary data.</text>
</comment>
<protein>
    <submittedName>
        <fullName evidence="2">Transcriptional regulator</fullName>
    </submittedName>
</protein>
<accession>A0A3N0ASF9</accession>
<dbReference type="OrthoDB" id="3176426at2"/>
<dbReference type="GO" id="GO:0003677">
    <property type="term" value="F:DNA binding"/>
    <property type="evidence" value="ECO:0007669"/>
    <property type="project" value="InterPro"/>
</dbReference>
<dbReference type="Proteomes" id="UP000269591">
    <property type="component" value="Unassembled WGS sequence"/>
</dbReference>
<feature type="domain" description="HTH cro/C1-type" evidence="1">
    <location>
        <begin position="11"/>
        <end position="65"/>
    </location>
</feature>
<evidence type="ECO:0000259" key="1">
    <source>
        <dbReference type="PROSITE" id="PS50943"/>
    </source>
</evidence>
<dbReference type="CDD" id="cd00093">
    <property type="entry name" value="HTH_XRE"/>
    <property type="match status" value="1"/>
</dbReference>
<evidence type="ECO:0000313" key="3">
    <source>
        <dbReference type="Proteomes" id="UP000269591"/>
    </source>
</evidence>
<proteinExistence type="predicted"/>
<dbReference type="Gene3D" id="1.10.260.40">
    <property type="entry name" value="lambda repressor-like DNA-binding domains"/>
    <property type="match status" value="1"/>
</dbReference>
<dbReference type="InterPro" id="IPR001387">
    <property type="entry name" value="Cro/C1-type_HTH"/>
</dbReference>
<dbReference type="PROSITE" id="PS50943">
    <property type="entry name" value="HTH_CROC1"/>
    <property type="match status" value="1"/>
</dbReference>
<evidence type="ECO:0000313" key="2">
    <source>
        <dbReference type="EMBL" id="RNL37793.1"/>
    </source>
</evidence>
<dbReference type="EMBL" id="QIBX01000023">
    <property type="protein sequence ID" value="RNL37793.1"/>
    <property type="molecule type" value="Genomic_DNA"/>
</dbReference>
<dbReference type="RefSeq" id="WP_123209648.1">
    <property type="nucleotide sequence ID" value="NZ_JBHTHO010000026.1"/>
</dbReference>
<dbReference type="SUPFAM" id="SSF47413">
    <property type="entry name" value="lambda repressor-like DNA-binding domains"/>
    <property type="match status" value="1"/>
</dbReference>
<name>A0A3N0ASF9_9ACTN</name>
<sequence length="96" mass="11130">MNQANLIVARIERARQDRGISVAEPARRINVDRKRLWYFLNGQRSMHVDEFVRLCAVMDMSLACFLTKEQASDLAETRRRMAEDYGPASHAGPFRF</sequence>
<organism evidence="2 3">
    <name type="scientific">Slackia equolifaciens</name>
    <dbReference type="NCBI Taxonomy" id="498718"/>
    <lineage>
        <taxon>Bacteria</taxon>
        <taxon>Bacillati</taxon>
        <taxon>Actinomycetota</taxon>
        <taxon>Coriobacteriia</taxon>
        <taxon>Eggerthellales</taxon>
        <taxon>Eggerthellaceae</taxon>
        <taxon>Slackia</taxon>
    </lineage>
</organism>
<gene>
    <name evidence="2" type="ORF">DMP06_10330</name>
</gene>
<reference evidence="3" key="1">
    <citation type="submission" date="2018-05" db="EMBL/GenBank/DDBJ databases">
        <title>Genome Sequencing of selected type strains of the family Eggerthellaceae.</title>
        <authorList>
            <person name="Danylec N."/>
            <person name="Stoll D.A."/>
            <person name="Doetsch A."/>
            <person name="Huch M."/>
        </authorList>
    </citation>
    <scope>NUCLEOTIDE SEQUENCE [LARGE SCALE GENOMIC DNA]</scope>
    <source>
        <strain evidence="3">DSM 24851</strain>
    </source>
</reference>
<dbReference type="Pfam" id="PF13560">
    <property type="entry name" value="HTH_31"/>
    <property type="match status" value="1"/>
</dbReference>
<keyword evidence="3" id="KW-1185">Reference proteome</keyword>
<dbReference type="AlphaFoldDB" id="A0A3N0ASF9"/>
<dbReference type="InterPro" id="IPR010982">
    <property type="entry name" value="Lambda_DNA-bd_dom_sf"/>
</dbReference>